<dbReference type="GO" id="GO:0006310">
    <property type="term" value="P:DNA recombination"/>
    <property type="evidence" value="ECO:0007669"/>
    <property type="project" value="UniProtKB-KW"/>
</dbReference>
<evidence type="ECO:0000256" key="3">
    <source>
        <dbReference type="ARBA" id="ARBA00023125"/>
    </source>
</evidence>
<dbReference type="NCBIfam" id="NF040570">
    <property type="entry name" value="guided_TnpB"/>
    <property type="match status" value="1"/>
</dbReference>
<evidence type="ECO:0000256" key="1">
    <source>
        <dbReference type="ARBA" id="ARBA00008761"/>
    </source>
</evidence>
<evidence type="ECO:0000256" key="5">
    <source>
        <dbReference type="SAM" id="Coils"/>
    </source>
</evidence>
<dbReference type="InterPro" id="IPR001959">
    <property type="entry name" value="Transposase"/>
</dbReference>
<protein>
    <submittedName>
        <fullName evidence="8">Transposase, IS605 OrfB family</fullName>
    </submittedName>
</protein>
<evidence type="ECO:0000256" key="2">
    <source>
        <dbReference type="ARBA" id="ARBA00022578"/>
    </source>
</evidence>
<keyword evidence="5" id="KW-0175">Coiled coil</keyword>
<keyword evidence="4" id="KW-0233">DNA recombination</keyword>
<evidence type="ECO:0000259" key="7">
    <source>
        <dbReference type="Pfam" id="PF07282"/>
    </source>
</evidence>
<feature type="domain" description="Cas12f1-like TNB" evidence="7">
    <location>
        <begin position="297"/>
        <end position="362"/>
    </location>
</feature>
<comment type="similarity">
    <text evidence="1">In the C-terminal section; belongs to the transposase 35 family.</text>
</comment>
<keyword evidence="2" id="KW-0815">Transposition</keyword>
<dbReference type="Proteomes" id="UP000010473">
    <property type="component" value="Plasmid pSTA7437.01"/>
</dbReference>
<gene>
    <name evidence="8" type="ordered locus">Sta7437_4645</name>
</gene>
<dbReference type="Pfam" id="PF07282">
    <property type="entry name" value="Cas12f1-like_TNB"/>
    <property type="match status" value="1"/>
</dbReference>
<dbReference type="AlphaFoldDB" id="K9Y296"/>
<evidence type="ECO:0000259" key="6">
    <source>
        <dbReference type="Pfam" id="PF01385"/>
    </source>
</evidence>
<feature type="coiled-coil region" evidence="5">
    <location>
        <begin position="208"/>
        <end position="256"/>
    </location>
</feature>
<evidence type="ECO:0000313" key="8">
    <source>
        <dbReference type="EMBL" id="AFZ38102.1"/>
    </source>
</evidence>
<geneLocation type="plasmid" evidence="8 9">
    <name>pSTA7437.01</name>
</geneLocation>
<dbReference type="EMBL" id="CP003654">
    <property type="protein sequence ID" value="AFZ38102.1"/>
    <property type="molecule type" value="Genomic_DNA"/>
</dbReference>
<reference evidence="9" key="1">
    <citation type="journal article" date="2013" name="Proc. Natl. Acad. Sci. U.S.A.">
        <title>Improving the coverage of the cyanobacterial phylum using diversity-driven genome sequencing.</title>
        <authorList>
            <person name="Shih P.M."/>
            <person name="Wu D."/>
            <person name="Latifi A."/>
            <person name="Axen S.D."/>
            <person name="Fewer D.P."/>
            <person name="Talla E."/>
            <person name="Calteau A."/>
            <person name="Cai F."/>
            <person name="Tandeau de Marsac N."/>
            <person name="Rippka R."/>
            <person name="Herdman M."/>
            <person name="Sivonen K."/>
            <person name="Coursin T."/>
            <person name="Laurent T."/>
            <person name="Goodwin L."/>
            <person name="Nolan M."/>
            <person name="Davenport K.W."/>
            <person name="Han C.S."/>
            <person name="Rubin E.M."/>
            <person name="Eisen J.A."/>
            <person name="Woyke T."/>
            <person name="Gugger M."/>
            <person name="Kerfeld C.A."/>
        </authorList>
    </citation>
    <scope>NUCLEOTIDE SEQUENCE [LARGE SCALE GENOMIC DNA]</scope>
    <source>
        <strain evidence="9">ATCC 29371 / PCC 7437</strain>
        <plasmid evidence="9">Plasmid pSTA7437.01</plasmid>
    </source>
</reference>
<dbReference type="KEGG" id="scs:Sta7437_4645"/>
<dbReference type="RefSeq" id="WP_015212008.1">
    <property type="nucleotide sequence ID" value="NC_019765.1"/>
</dbReference>
<dbReference type="GO" id="GO:0032196">
    <property type="term" value="P:transposition"/>
    <property type="evidence" value="ECO:0007669"/>
    <property type="project" value="UniProtKB-KW"/>
</dbReference>
<dbReference type="GO" id="GO:0003677">
    <property type="term" value="F:DNA binding"/>
    <property type="evidence" value="ECO:0007669"/>
    <property type="project" value="UniProtKB-KW"/>
</dbReference>
<dbReference type="HOGENOM" id="CLU_032903_1_1_3"/>
<keyword evidence="3" id="KW-0238">DNA-binding</keyword>
<sequence length="411" mass="47356">MIVLEFKVKAKTEQYRAIDEAIRTTQFIRNKCLRFWMDNKGVGRYDLNKYCKVLADDFSFANELNSMARQSAAERAWSAIARFFDNCKKKVPGKKGYPRFKKNVRSVEYKTTGWKLDRITCKHIVFSDKKAIGRVKLIGTHDLRFYENKLIKRVRLVRKADGYYCQFSIDVDNKENVEPTGKAIGLDMGLKFAYVDNTGHSEPNPRFYRSSEKRLAKLQRRVSKKYRKGQPQSNNYKKARTKLAKLHLKVSRQREEWAKRVARCVTKSADFVAYEDLKVKNMVRNPKLAKSIQDIGWSRLRYWIEYFGVKFGKVTVAVPPHYTTVDCSVCGNKVQKSLSTRTHRCNVCLTQMCRDKNAAANVLQKALRTAGHAGTWEQSLNASGEIPSWAVGATLLSNGNSMIEESHGFRR</sequence>
<keyword evidence="9" id="KW-1185">Reference proteome</keyword>
<evidence type="ECO:0000256" key="4">
    <source>
        <dbReference type="ARBA" id="ARBA00023172"/>
    </source>
</evidence>
<dbReference type="InterPro" id="IPR010095">
    <property type="entry name" value="Cas12f1-like_TNB"/>
</dbReference>
<evidence type="ECO:0000313" key="9">
    <source>
        <dbReference type="Proteomes" id="UP000010473"/>
    </source>
</evidence>
<organism evidence="8 9">
    <name type="scientific">Stanieria cyanosphaera (strain ATCC 29371 / PCC 7437)</name>
    <dbReference type="NCBI Taxonomy" id="111780"/>
    <lineage>
        <taxon>Bacteria</taxon>
        <taxon>Bacillati</taxon>
        <taxon>Cyanobacteriota</taxon>
        <taxon>Cyanophyceae</taxon>
        <taxon>Pleurocapsales</taxon>
        <taxon>Dermocarpellaceae</taxon>
        <taxon>Stanieria</taxon>
    </lineage>
</organism>
<proteinExistence type="inferred from homology"/>
<dbReference type="OrthoDB" id="435395at2"/>
<dbReference type="Pfam" id="PF01385">
    <property type="entry name" value="OrfB_IS605"/>
    <property type="match status" value="1"/>
</dbReference>
<dbReference type="PATRIC" id="fig|111780.3.peg.4801"/>
<name>K9Y296_STAC7</name>
<keyword evidence="8" id="KW-0614">Plasmid</keyword>
<accession>K9Y296</accession>
<feature type="domain" description="Probable transposase IS891/IS1136/IS1341" evidence="6">
    <location>
        <begin position="166"/>
        <end position="285"/>
    </location>
</feature>